<dbReference type="SUPFAM" id="SSF52540">
    <property type="entry name" value="P-loop containing nucleoside triphosphate hydrolases"/>
    <property type="match status" value="2"/>
</dbReference>
<dbReference type="Proteomes" id="UP000400924">
    <property type="component" value="Unassembled WGS sequence"/>
</dbReference>
<dbReference type="InterPro" id="IPR003593">
    <property type="entry name" value="AAA+_ATPase"/>
</dbReference>
<feature type="domain" description="AAA+ ATPase" evidence="4">
    <location>
        <begin position="351"/>
        <end position="490"/>
    </location>
</feature>
<dbReference type="RefSeq" id="WP_152769826.1">
    <property type="nucleotide sequence ID" value="NZ_VJZC01000013.1"/>
</dbReference>
<dbReference type="PRINTS" id="PR00819">
    <property type="entry name" value="CBXCFQXSUPER"/>
</dbReference>
<evidence type="ECO:0000256" key="2">
    <source>
        <dbReference type="ARBA" id="ARBA00022741"/>
    </source>
</evidence>
<keyword evidence="2" id="KW-0547">Nucleotide-binding</keyword>
<name>A0A5N8XAY5_9ACTN</name>
<dbReference type="FunFam" id="3.40.50.300:FF:000216">
    <property type="entry name" value="Type VII secretion ATPase EccA"/>
    <property type="match status" value="2"/>
</dbReference>
<evidence type="ECO:0000313" key="5">
    <source>
        <dbReference type="EMBL" id="MPY56354.1"/>
    </source>
</evidence>
<dbReference type="CDD" id="cd00009">
    <property type="entry name" value="AAA"/>
    <property type="match status" value="2"/>
</dbReference>
<dbReference type="Pfam" id="PF17866">
    <property type="entry name" value="AAA_lid_6"/>
    <property type="match status" value="1"/>
</dbReference>
<dbReference type="InterPro" id="IPR027417">
    <property type="entry name" value="P-loop_NTPase"/>
</dbReference>
<dbReference type="GO" id="GO:0005524">
    <property type="term" value="F:ATP binding"/>
    <property type="evidence" value="ECO:0007669"/>
    <property type="project" value="UniProtKB-KW"/>
</dbReference>
<reference evidence="5 6" key="1">
    <citation type="submission" date="2019-07" db="EMBL/GenBank/DDBJ databases">
        <title>New species of Amycolatopsis and Streptomyces.</title>
        <authorList>
            <person name="Duangmal K."/>
            <person name="Teo W.F.A."/>
            <person name="Lipun K."/>
        </authorList>
    </citation>
    <scope>NUCLEOTIDE SEQUENCE [LARGE SCALE GENOMIC DNA]</scope>
    <source>
        <strain evidence="5 6">NBRC 106415</strain>
    </source>
</reference>
<dbReference type="InterPro" id="IPR003959">
    <property type="entry name" value="ATPase_AAA_core"/>
</dbReference>
<proteinExistence type="inferred from homology"/>
<dbReference type="Pfam" id="PF00004">
    <property type="entry name" value="AAA"/>
    <property type="match status" value="2"/>
</dbReference>
<evidence type="ECO:0000256" key="3">
    <source>
        <dbReference type="ARBA" id="ARBA00022840"/>
    </source>
</evidence>
<sequence>MTGPLVERLNGFRLPAGDPLFVVHGLGVDDVFVGHDYRVRGIEELLWEVLHQAGFSRIVYSSLSQPLYFRDVASRDLSRPRRRTAPAAERRMMRPEFSGPLGRRVVRESAPPDEGQLTVPGPAAPALTDQHRVMMLDHLMKQTEHRTAVVLGHAEESLRHDRAERALAGALAEWAQHGDDHNLCLLLFSRNTLDDVQEFVGELRGLPLLESYLRDQSGRSARGATAAIGLPHAAELERLVHVLRLREGLRIGDWRGLPLTVRAMAAAPERAKNWRAMLRQLVRDERPLDLAELRRRHWVGGSSQDDRGVSDRIRDMVGLSSVKEHLERLRWRVTAEAELRARGLVTAADSGSPHLVFTGNPGTGKTTVARLVGEIYRDLGLLRRGHLVEAEVPDLVAGVVGETAIRTNRTVDRALDGVLLVDEIYRLSDQQRGFGQEAIDTLLTRMENDRGRFVLIAAGYPDKVEEFLGSNPGLRSRVPAGNVIRFPDYEPAELHAILLAQLRAVGLTWTPEVEELLGEVTRGLYATRDEEFGNARAMRDLTQELKDRWAQRVRGVVTEPVQPADLPERYRAHVRTAVPDVDELLAELDALVGLAPVKEMIRDLVARLRLLRSHGGAAFPPPHLLFVGPPGTGKTTVARLVGGLFRSLGLLARGHLVEVTRAELVAGYVGQTALKTKEAVRSALDGVLFIDEAYSLSRGGHGDFGMEAVDTLTREMEHLRGRLVVVAAGYPGPMEGFLAENAGLRSRFTERVPFPHYSGPELVEILRRMARGREPGYELSDAVARRAQSWLDRERVAHPADFGNGRTVRVLLDRMEARMARRLGPDVSAGRAPAFAPEDVPDGDQ</sequence>
<organism evidence="5 6">
    <name type="scientific">Streptomyces spongiae</name>
    <dbReference type="NCBI Taxonomy" id="565072"/>
    <lineage>
        <taxon>Bacteria</taxon>
        <taxon>Bacillati</taxon>
        <taxon>Actinomycetota</taxon>
        <taxon>Actinomycetes</taxon>
        <taxon>Kitasatosporales</taxon>
        <taxon>Streptomycetaceae</taxon>
        <taxon>Streptomyces</taxon>
    </lineage>
</organism>
<dbReference type="PANTHER" id="PTHR43392:SF2">
    <property type="entry name" value="AAA-TYPE ATPASE FAMILY PROTEIN _ ANKYRIN REPEAT FAMILY PROTEIN"/>
    <property type="match status" value="1"/>
</dbReference>
<evidence type="ECO:0000259" key="4">
    <source>
        <dbReference type="SMART" id="SM00382"/>
    </source>
</evidence>
<dbReference type="PANTHER" id="PTHR43392">
    <property type="entry name" value="AAA-TYPE ATPASE FAMILY PROTEIN / ANKYRIN REPEAT FAMILY PROTEIN"/>
    <property type="match status" value="1"/>
</dbReference>
<keyword evidence="6" id="KW-1185">Reference proteome</keyword>
<dbReference type="Gene3D" id="3.40.50.300">
    <property type="entry name" value="P-loop containing nucleotide triphosphate hydrolases"/>
    <property type="match status" value="2"/>
</dbReference>
<dbReference type="GO" id="GO:0016887">
    <property type="term" value="F:ATP hydrolysis activity"/>
    <property type="evidence" value="ECO:0007669"/>
    <property type="project" value="InterPro"/>
</dbReference>
<dbReference type="SMART" id="SM00382">
    <property type="entry name" value="AAA"/>
    <property type="match status" value="2"/>
</dbReference>
<comment type="similarity">
    <text evidence="1">Belongs to the CbxX/CfxQ family.</text>
</comment>
<dbReference type="InterPro" id="IPR000641">
    <property type="entry name" value="CbxX/CfxQ"/>
</dbReference>
<dbReference type="OrthoDB" id="9806903at2"/>
<dbReference type="InterPro" id="IPR050773">
    <property type="entry name" value="CbxX/CfxQ_RuBisCO_ESX"/>
</dbReference>
<gene>
    <name evidence="5" type="ORF">FNH08_03910</name>
</gene>
<accession>A0A5N8XAY5</accession>
<dbReference type="AlphaFoldDB" id="A0A5N8XAY5"/>
<keyword evidence="3" id="KW-0067">ATP-binding</keyword>
<dbReference type="Gene3D" id="1.10.8.60">
    <property type="match status" value="2"/>
</dbReference>
<feature type="domain" description="AAA+ ATPase" evidence="4">
    <location>
        <begin position="620"/>
        <end position="758"/>
    </location>
</feature>
<protein>
    <submittedName>
        <fullName evidence="5">AAA family ATPase</fullName>
    </submittedName>
</protein>
<dbReference type="EMBL" id="VJZC01000013">
    <property type="protein sequence ID" value="MPY56354.1"/>
    <property type="molecule type" value="Genomic_DNA"/>
</dbReference>
<comment type="caution">
    <text evidence="5">The sequence shown here is derived from an EMBL/GenBank/DDBJ whole genome shotgun (WGS) entry which is preliminary data.</text>
</comment>
<dbReference type="InterPro" id="IPR041627">
    <property type="entry name" value="AAA_lid_6"/>
</dbReference>
<evidence type="ECO:0000313" key="6">
    <source>
        <dbReference type="Proteomes" id="UP000400924"/>
    </source>
</evidence>
<evidence type="ECO:0000256" key="1">
    <source>
        <dbReference type="ARBA" id="ARBA00010378"/>
    </source>
</evidence>